<dbReference type="AlphaFoldDB" id="A0A401ZRU5"/>
<feature type="compositionally biased region" description="Low complexity" evidence="1">
    <location>
        <begin position="8"/>
        <end position="17"/>
    </location>
</feature>
<dbReference type="RefSeq" id="WP_126602043.1">
    <property type="nucleotide sequence ID" value="NZ_BIFQ01000002.1"/>
</dbReference>
<evidence type="ECO:0008006" key="4">
    <source>
        <dbReference type="Google" id="ProtNLM"/>
    </source>
</evidence>
<gene>
    <name evidence="2" type="ORF">KDAU_68550</name>
</gene>
<comment type="caution">
    <text evidence="2">The sequence shown here is derived from an EMBL/GenBank/DDBJ whole genome shotgun (WGS) entry which is preliminary data.</text>
</comment>
<dbReference type="InterPro" id="IPR027417">
    <property type="entry name" value="P-loop_NTPase"/>
</dbReference>
<feature type="region of interest" description="Disordered" evidence="1">
    <location>
        <begin position="1"/>
        <end position="21"/>
    </location>
</feature>
<dbReference type="SUPFAM" id="SSF52540">
    <property type="entry name" value="P-loop containing nucleoside triphosphate hydrolases"/>
    <property type="match status" value="2"/>
</dbReference>
<name>A0A401ZRU5_9CHLR</name>
<sequence>MKPEQEPVEALEPAVEPQKQEQTFGEDLGRIFEIGFNTGFLTAILQHKKIKTYFGDLYTNDLKHLRKQSLLNAIYKKTGVTNPVDKEQLQRWVLYFSQKGYLAGLNLFTEYLHSFSHQRKDIPREVVYLQCNFYGQNSFYVYNKNDKAAVQGLMQQLHSFKAADFSMSEKEIQDHHHTGRFLNADTLLLLKYGRYWRILCIDLSVFSLQHLEEARDLGNIENIRTMLASELYYNRSKSIFSDMSIDTEAENFTNDLLSEQLKTYFTAFKRKDKETVKLIQAASYANDFYAFLLRKGILAETDQVLFNIIGYTDRAINAMSINQEQRSLLKTCAEIYQHHTSDKNIGEARDSVLSKIQLATRKGFGGNRDFVEKLVHLVDNGDGPHWLTHTETIDKFLNTRVAITEQELSPPLRAELQSAEYIQQNILNVHALLTNKALAGPHPYLFLTGNPGIGKTTAIVNYLKRVRQQGDGFLFLYISPRKQVNLDIIQKFRETTDTEPPCPDVFALTSNSLIIRNTGGHKAVHYYSNQRSDTFREKNVTFIHADSEEAQLQQARARQLEEIQEGLLIDKGEQISGVLDSLCTALHATLDKPLAKAIVATVAVQSLKRLKDAQQTTMRHLHTIFKGVYNNEGQVIPAKMQQLSQQIKHLFIMIDEVTGDESGVEFLHGLHTFLKNRELLNSPLINTKIIVADASIVDPHIIKQHLENTAYEPDKIYFRQVAPNTNQAYPLHQETFRFLREHATVINANAYPASKLHITYKIGVDALQFDEATFTERSKQLEQEKKHNIITDILTTLDDANVPQQLVYIQDKQRLAELIQNIRKIRGHFEANVEYLEIHANISEQDKKDIAAFRKTAKVVFMTASASRGLSFPEATRILIDIPHFEIEQNLMEILQVIYRGRGDKHRDLEEKQLLFYLTDQVIYTDATDRANSVRESMVHLLNILLILKTSMMTRIAGDLKLGVNQHFMMIPIGGKSVYAAGETFTSRISNLIREAQTLSHRFYGDKRLTIVQESLMRTLENVHISLRPLAAQKHEEDQIQRSNYIASITTFAHDFEQKMRQGFDQLLTLPALELAHINGSLLIVPIINMSMQEAYWMQFEEVLKQNKAAGIDLLTAMRDLSTDQRYPPSFQMALKDGIALIKALQEMAEHKTPHYEQESSHTDQHYALPIAVFLLQNEMKEHFAAKQEPVDSDNQRQLPFHALLSRYIRTLYPADSMLPIGQHYDDFPFLVFRSLNISAARSKMFTGKYLFMSRELNIINMLLSSSKQE</sequence>
<proteinExistence type="predicted"/>
<dbReference type="Proteomes" id="UP000287224">
    <property type="component" value="Unassembled WGS sequence"/>
</dbReference>
<dbReference type="Gene3D" id="3.40.50.300">
    <property type="entry name" value="P-loop containing nucleotide triphosphate hydrolases"/>
    <property type="match status" value="1"/>
</dbReference>
<keyword evidence="3" id="KW-1185">Reference proteome</keyword>
<reference evidence="3" key="1">
    <citation type="submission" date="2018-12" db="EMBL/GenBank/DDBJ databases">
        <title>Tengunoibacter tsumagoiensis gen. nov., sp. nov., Dictyobacter kobayashii sp. nov., D. alpinus sp. nov., and D. joshuensis sp. nov. and description of Dictyobacteraceae fam. nov. within the order Ktedonobacterales isolated from Tengu-no-mugimeshi.</title>
        <authorList>
            <person name="Wang C.M."/>
            <person name="Zheng Y."/>
            <person name="Sakai Y."/>
            <person name="Toyoda A."/>
            <person name="Minakuchi Y."/>
            <person name="Abe K."/>
            <person name="Yokota A."/>
            <person name="Yabe S."/>
        </authorList>
    </citation>
    <scope>NUCLEOTIDE SEQUENCE [LARGE SCALE GENOMIC DNA]</scope>
    <source>
        <strain evidence="3">S-27</strain>
    </source>
</reference>
<protein>
    <recommendedName>
        <fullName evidence="4">Helicase C-terminal domain-containing protein</fullName>
    </recommendedName>
</protein>
<evidence type="ECO:0000256" key="1">
    <source>
        <dbReference type="SAM" id="MobiDB-lite"/>
    </source>
</evidence>
<evidence type="ECO:0000313" key="2">
    <source>
        <dbReference type="EMBL" id="GCE09526.1"/>
    </source>
</evidence>
<accession>A0A401ZRU5</accession>
<organism evidence="2 3">
    <name type="scientific">Dictyobacter aurantiacus</name>
    <dbReference type="NCBI Taxonomy" id="1936993"/>
    <lineage>
        <taxon>Bacteria</taxon>
        <taxon>Bacillati</taxon>
        <taxon>Chloroflexota</taxon>
        <taxon>Ktedonobacteria</taxon>
        <taxon>Ktedonobacterales</taxon>
        <taxon>Dictyobacteraceae</taxon>
        <taxon>Dictyobacter</taxon>
    </lineage>
</organism>
<evidence type="ECO:0000313" key="3">
    <source>
        <dbReference type="Proteomes" id="UP000287224"/>
    </source>
</evidence>
<dbReference type="EMBL" id="BIFQ01000002">
    <property type="protein sequence ID" value="GCE09526.1"/>
    <property type="molecule type" value="Genomic_DNA"/>
</dbReference>
<dbReference type="OrthoDB" id="5557210at2"/>